<comment type="caution">
    <text evidence="2">The sequence shown here is derived from an EMBL/GenBank/DDBJ whole genome shotgun (WGS) entry which is preliminary data.</text>
</comment>
<feature type="region of interest" description="Disordered" evidence="1">
    <location>
        <begin position="79"/>
        <end position="101"/>
    </location>
</feature>
<reference evidence="2" key="1">
    <citation type="submission" date="2019-08" db="EMBL/GenBank/DDBJ databases">
        <authorList>
            <person name="Kucharzyk K."/>
            <person name="Murdoch R.W."/>
            <person name="Higgins S."/>
            <person name="Loffler F."/>
        </authorList>
    </citation>
    <scope>NUCLEOTIDE SEQUENCE</scope>
</reference>
<proteinExistence type="predicted"/>
<sequence>MPGALDGGVEFGGRCDVNAGDFFARGGVGADEFAGGGCGGHDCPEGLEFRRSLWRRRAKFNKHVVADFGDEIIDKNTPVTKRAASPHSRGFQLETGTLPAP</sequence>
<dbReference type="AlphaFoldDB" id="A0A645D5I4"/>
<evidence type="ECO:0000313" key="2">
    <source>
        <dbReference type="EMBL" id="MPM84475.1"/>
    </source>
</evidence>
<dbReference type="EMBL" id="VSSQ01033011">
    <property type="protein sequence ID" value="MPM84475.1"/>
    <property type="molecule type" value="Genomic_DNA"/>
</dbReference>
<name>A0A645D5I4_9ZZZZ</name>
<organism evidence="2">
    <name type="scientific">bioreactor metagenome</name>
    <dbReference type="NCBI Taxonomy" id="1076179"/>
    <lineage>
        <taxon>unclassified sequences</taxon>
        <taxon>metagenomes</taxon>
        <taxon>ecological metagenomes</taxon>
    </lineage>
</organism>
<evidence type="ECO:0000256" key="1">
    <source>
        <dbReference type="SAM" id="MobiDB-lite"/>
    </source>
</evidence>
<accession>A0A645D5I4</accession>
<protein>
    <submittedName>
        <fullName evidence="2">Uncharacterized protein</fullName>
    </submittedName>
</protein>
<gene>
    <name evidence="2" type="ORF">SDC9_131547</name>
</gene>